<comment type="similarity">
    <text evidence="2">Belongs to the outer membrane factor (OMF) (TC 1.B.17) family.</text>
</comment>
<dbReference type="PANTHER" id="PTHR30026:SF20">
    <property type="entry name" value="OUTER MEMBRANE PROTEIN TOLC"/>
    <property type="match status" value="1"/>
</dbReference>
<dbReference type="OrthoDB" id="9811587at2"/>
<evidence type="ECO:0000256" key="5">
    <source>
        <dbReference type="ARBA" id="ARBA00022692"/>
    </source>
</evidence>
<keyword evidence="4" id="KW-1134">Transmembrane beta strand</keyword>
<proteinExistence type="inferred from homology"/>
<sequence length="452" mass="50537">MNFMSYKNYLMYAACLFQALAVAGQDSTRWSLQECIDYAIAHNIQLKQNKITEEQGAADLLQKKAELFPSLSFSTTQAIDYRPLQKSETSIVANGIANSSSNKLTENGNYGLNASWTVWDGGANRKNIKAQKLQNQISALATQATANSIQEQIAQLYVQILYSKDALDVNKAMEETAKSQFGRGKEMYEQGQISKADLAQLEAQAASAQYDCVATQTQIDNYKRQLKELLEITDDRKFDISGIGTNDEATMQLIPSVNEVYQKALNLRPEIQSSRLGIDAADLDIDIAKAGYYPSISLTAGIGDSHYSGSRESAGEQMRQNLSASAGVTLSIPIFDNKRNKTNVQKAKLNKMDSELQLQDQQKKLYSTVEEYWLNAYSNQQKYVAANAKLKSAQTSYELLDEQFKNGLKNIVELMNGRDELMSAQQDRLQSKYNTLLHIQLLKFYQGESINL</sequence>
<dbReference type="Pfam" id="PF02321">
    <property type="entry name" value="OEP"/>
    <property type="match status" value="2"/>
</dbReference>
<keyword evidence="10" id="KW-1185">Reference proteome</keyword>
<gene>
    <name evidence="9" type="ORF">HMPREF9442_00797</name>
</gene>
<evidence type="ECO:0000313" key="10">
    <source>
        <dbReference type="Proteomes" id="UP000005546"/>
    </source>
</evidence>
<dbReference type="SUPFAM" id="SSF56954">
    <property type="entry name" value="Outer membrane efflux proteins (OEP)"/>
    <property type="match status" value="1"/>
</dbReference>
<dbReference type="GO" id="GO:0009279">
    <property type="term" value="C:cell outer membrane"/>
    <property type="evidence" value="ECO:0007669"/>
    <property type="project" value="UniProtKB-SubCell"/>
</dbReference>
<feature type="signal peptide" evidence="8">
    <location>
        <begin position="1"/>
        <end position="23"/>
    </location>
</feature>
<evidence type="ECO:0000256" key="3">
    <source>
        <dbReference type="ARBA" id="ARBA00022448"/>
    </source>
</evidence>
<organism evidence="9 10">
    <name type="scientific">Paraprevotella xylaniphila YIT 11841</name>
    <dbReference type="NCBI Taxonomy" id="762982"/>
    <lineage>
        <taxon>Bacteria</taxon>
        <taxon>Pseudomonadati</taxon>
        <taxon>Bacteroidota</taxon>
        <taxon>Bacteroidia</taxon>
        <taxon>Bacteroidales</taxon>
        <taxon>Prevotellaceae</taxon>
        <taxon>Paraprevotella</taxon>
    </lineage>
</organism>
<evidence type="ECO:0000256" key="7">
    <source>
        <dbReference type="ARBA" id="ARBA00023237"/>
    </source>
</evidence>
<dbReference type="Proteomes" id="UP000005546">
    <property type="component" value="Unassembled WGS sequence"/>
</dbReference>
<dbReference type="Gene3D" id="1.20.1600.10">
    <property type="entry name" value="Outer membrane efflux proteins (OEP)"/>
    <property type="match status" value="1"/>
</dbReference>
<comment type="subcellular location">
    <subcellularLocation>
        <location evidence="1">Cell outer membrane</location>
    </subcellularLocation>
</comment>
<evidence type="ECO:0000256" key="4">
    <source>
        <dbReference type="ARBA" id="ARBA00022452"/>
    </source>
</evidence>
<dbReference type="GO" id="GO:0015562">
    <property type="term" value="F:efflux transmembrane transporter activity"/>
    <property type="evidence" value="ECO:0007669"/>
    <property type="project" value="InterPro"/>
</dbReference>
<keyword evidence="6" id="KW-0472">Membrane</keyword>
<keyword evidence="7" id="KW-0998">Cell outer membrane</keyword>
<protein>
    <submittedName>
        <fullName evidence="9">Outer membrane efflux protein</fullName>
    </submittedName>
</protein>
<dbReference type="STRING" id="762982.HMPREF9442_00797"/>
<comment type="caution">
    <text evidence="9">The sequence shown here is derived from an EMBL/GenBank/DDBJ whole genome shotgun (WGS) entry which is preliminary data.</text>
</comment>
<evidence type="ECO:0000256" key="1">
    <source>
        <dbReference type="ARBA" id="ARBA00004442"/>
    </source>
</evidence>
<name>F3QRJ5_9BACT</name>
<accession>F3QRJ5</accession>
<keyword evidence="5" id="KW-0812">Transmembrane</keyword>
<keyword evidence="3" id="KW-0813">Transport</keyword>
<evidence type="ECO:0000256" key="2">
    <source>
        <dbReference type="ARBA" id="ARBA00007613"/>
    </source>
</evidence>
<dbReference type="InterPro" id="IPR003423">
    <property type="entry name" value="OMP_efflux"/>
</dbReference>
<feature type="chain" id="PRO_5003306189" evidence="8">
    <location>
        <begin position="24"/>
        <end position="452"/>
    </location>
</feature>
<dbReference type="GO" id="GO:0015288">
    <property type="term" value="F:porin activity"/>
    <property type="evidence" value="ECO:0007669"/>
    <property type="project" value="TreeGrafter"/>
</dbReference>
<evidence type="ECO:0000313" key="9">
    <source>
        <dbReference type="EMBL" id="EGG56125.1"/>
    </source>
</evidence>
<dbReference type="PANTHER" id="PTHR30026">
    <property type="entry name" value="OUTER MEMBRANE PROTEIN TOLC"/>
    <property type="match status" value="1"/>
</dbReference>
<evidence type="ECO:0000256" key="6">
    <source>
        <dbReference type="ARBA" id="ARBA00023136"/>
    </source>
</evidence>
<dbReference type="InterPro" id="IPR051906">
    <property type="entry name" value="TolC-like"/>
</dbReference>
<dbReference type="EMBL" id="AFBR01000021">
    <property type="protein sequence ID" value="EGG56125.1"/>
    <property type="molecule type" value="Genomic_DNA"/>
</dbReference>
<keyword evidence="8" id="KW-0732">Signal</keyword>
<reference evidence="9 10" key="1">
    <citation type="submission" date="2011-02" db="EMBL/GenBank/DDBJ databases">
        <authorList>
            <person name="Weinstock G."/>
            <person name="Sodergren E."/>
            <person name="Clifton S."/>
            <person name="Fulton L."/>
            <person name="Fulton B."/>
            <person name="Courtney L."/>
            <person name="Fronick C."/>
            <person name="Harrison M."/>
            <person name="Strong C."/>
            <person name="Farmer C."/>
            <person name="Delahaunty K."/>
            <person name="Markovic C."/>
            <person name="Hall O."/>
            <person name="Minx P."/>
            <person name="Tomlinson C."/>
            <person name="Mitreva M."/>
            <person name="Hou S."/>
            <person name="Chen J."/>
            <person name="Wollam A."/>
            <person name="Pepin K.H."/>
            <person name="Johnson M."/>
            <person name="Bhonagiri V."/>
            <person name="Zhang X."/>
            <person name="Suruliraj S."/>
            <person name="Warren W."/>
            <person name="Chinwalla A."/>
            <person name="Mardis E.R."/>
            <person name="Wilson R.K."/>
        </authorList>
    </citation>
    <scope>NUCLEOTIDE SEQUENCE [LARGE SCALE GENOMIC DNA]</scope>
    <source>
        <strain evidence="9 10">YIT 11841</strain>
    </source>
</reference>
<dbReference type="AlphaFoldDB" id="F3QRJ5"/>
<dbReference type="HOGENOM" id="CLU_012817_11_0_10"/>
<dbReference type="GO" id="GO:1990281">
    <property type="term" value="C:efflux pump complex"/>
    <property type="evidence" value="ECO:0007669"/>
    <property type="project" value="TreeGrafter"/>
</dbReference>
<evidence type="ECO:0000256" key="8">
    <source>
        <dbReference type="SAM" id="SignalP"/>
    </source>
</evidence>
<dbReference type="eggNOG" id="COG1538">
    <property type="taxonomic scope" value="Bacteria"/>
</dbReference>